<dbReference type="STRING" id="147375.BXP28_11630"/>
<feature type="domain" description="Transposase zinc-ribbon" evidence="1">
    <location>
        <begin position="70"/>
        <end position="117"/>
    </location>
</feature>
<organism evidence="2 3">
    <name type="scientific">Paenibacillus larvae subsp. larvae</name>
    <dbReference type="NCBI Taxonomy" id="147375"/>
    <lineage>
        <taxon>Bacteria</taxon>
        <taxon>Bacillati</taxon>
        <taxon>Bacillota</taxon>
        <taxon>Bacilli</taxon>
        <taxon>Bacillales</taxon>
        <taxon>Paenibacillaceae</taxon>
        <taxon>Paenibacillus</taxon>
    </lineage>
</organism>
<evidence type="ECO:0000313" key="3">
    <source>
        <dbReference type="Proteomes" id="UP000239833"/>
    </source>
</evidence>
<dbReference type="AlphaFoldDB" id="A0A2L1TZE5"/>
<dbReference type="EMBL" id="CP019655">
    <property type="protein sequence ID" value="AVF25988.1"/>
    <property type="molecule type" value="Genomic_DNA"/>
</dbReference>
<gene>
    <name evidence="2" type="ORF">ERICIII_01812</name>
</gene>
<dbReference type="InterPro" id="IPR024442">
    <property type="entry name" value="Transposase_Zn_ribbon"/>
</dbReference>
<dbReference type="Proteomes" id="UP000239833">
    <property type="component" value="Chromosome"/>
</dbReference>
<evidence type="ECO:0000313" key="2">
    <source>
        <dbReference type="EMBL" id="AVF25988.1"/>
    </source>
</evidence>
<evidence type="ECO:0000259" key="1">
    <source>
        <dbReference type="Pfam" id="PF12760"/>
    </source>
</evidence>
<accession>A0A2L1TZE5</accession>
<dbReference type="Pfam" id="PF12760">
    <property type="entry name" value="Zn_ribbon_IS1595"/>
    <property type="match status" value="1"/>
</dbReference>
<protein>
    <submittedName>
        <fullName evidence="2">Putative transposase</fullName>
    </submittedName>
</protein>
<reference evidence="3" key="1">
    <citation type="submission" date="2017-02" db="EMBL/GenBank/DDBJ databases">
        <title>Delineation of Paenibacillus larvae strains originating from foulbrood outbreaks.</title>
        <authorList>
            <person name="Beims H."/>
            <person name="Bunk B."/>
            <person name="Sproeer C."/>
            <person name="Mohr K.I."/>
            <person name="Pradella S."/>
            <person name="Guenther G."/>
            <person name="Rohde M."/>
            <person name="von der Ohe W."/>
            <person name="Steinert M."/>
        </authorList>
    </citation>
    <scope>NUCLEOTIDE SEQUENCE [LARGE SCALE GENOMIC DNA]</scope>
    <source>
        <strain evidence="3">Eric_III</strain>
    </source>
</reference>
<sequence>MFGIMELQTHVPVKFQISFNYKSDFFESHDKEVTLIEAPRPIALENLHSTATLEELQSIATLEELQRQFPTEFSCIPFLYQLKWPTGFVCPRCQHSHAYKIRTRRLPLFECRACRHQTSLIAGTVLEGSRTPLHKWLTALWLISRSDTGIHAVRLSLIIGVTYKTAWLMLRKIRAALGRVDSTRPLTGKVNGIVAFYGHHATRQYNLRVYPLFAAASVSPTEEVGELKMKLWESVCTEHTGTYRPRKLPLHSDCEHFTKQHIDKTASDISIIRQKYRVRCNNPLYLAFKQAWSWMNDTFHGIGIKYLQTYLDEYCFRYNLSLHHTSPWEQLLQLCMAVVSPALNRSCTPSNDPVLPYAPTAA</sequence>
<proteinExistence type="predicted"/>
<name>A0A2L1TZE5_9BACL</name>